<feature type="compositionally biased region" description="Polar residues" evidence="9">
    <location>
        <begin position="338"/>
        <end position="376"/>
    </location>
</feature>
<keyword evidence="7 8" id="KW-0012">Acyltransferase</keyword>
<feature type="transmembrane region" description="Helical" evidence="8">
    <location>
        <begin position="192"/>
        <end position="213"/>
    </location>
</feature>
<keyword evidence="4 8" id="KW-0812">Transmembrane</keyword>
<reference evidence="11" key="3">
    <citation type="submission" date="2020-06" db="EMBL/GenBank/DDBJ databases">
        <title>Helianthus annuus Genome sequencing and assembly Release 2.</title>
        <authorList>
            <person name="Gouzy J."/>
            <person name="Langlade N."/>
            <person name="Munos S."/>
        </authorList>
    </citation>
    <scope>NUCLEOTIDE SEQUENCE</scope>
    <source>
        <tissue evidence="11">Leaves</tissue>
    </source>
</reference>
<evidence type="ECO:0000256" key="3">
    <source>
        <dbReference type="ARBA" id="ARBA00022679"/>
    </source>
</evidence>
<dbReference type="InterPro" id="IPR039859">
    <property type="entry name" value="PFA4/ZDH16/20/ERF2-like"/>
</dbReference>
<comment type="catalytic activity">
    <reaction evidence="8">
        <text>L-cysteinyl-[protein] + hexadecanoyl-CoA = S-hexadecanoyl-L-cysteinyl-[protein] + CoA</text>
        <dbReference type="Rhea" id="RHEA:36683"/>
        <dbReference type="Rhea" id="RHEA-COMP:10131"/>
        <dbReference type="Rhea" id="RHEA-COMP:11032"/>
        <dbReference type="ChEBI" id="CHEBI:29950"/>
        <dbReference type="ChEBI" id="CHEBI:57287"/>
        <dbReference type="ChEBI" id="CHEBI:57379"/>
        <dbReference type="ChEBI" id="CHEBI:74151"/>
        <dbReference type="EC" id="2.3.1.225"/>
    </reaction>
</comment>
<organism evidence="12 13">
    <name type="scientific">Helianthus annuus</name>
    <name type="common">Common sunflower</name>
    <dbReference type="NCBI Taxonomy" id="4232"/>
    <lineage>
        <taxon>Eukaryota</taxon>
        <taxon>Viridiplantae</taxon>
        <taxon>Streptophyta</taxon>
        <taxon>Embryophyta</taxon>
        <taxon>Tracheophyta</taxon>
        <taxon>Spermatophyta</taxon>
        <taxon>Magnoliopsida</taxon>
        <taxon>eudicotyledons</taxon>
        <taxon>Gunneridae</taxon>
        <taxon>Pentapetalae</taxon>
        <taxon>asterids</taxon>
        <taxon>campanulids</taxon>
        <taxon>Asterales</taxon>
        <taxon>Asteraceae</taxon>
        <taxon>Asteroideae</taxon>
        <taxon>Heliantheae alliance</taxon>
        <taxon>Heliantheae</taxon>
        <taxon>Helianthus</taxon>
    </lineage>
</organism>
<keyword evidence="3 8" id="KW-0808">Transferase</keyword>
<evidence type="ECO:0000256" key="8">
    <source>
        <dbReference type="RuleBase" id="RU079119"/>
    </source>
</evidence>
<dbReference type="AlphaFoldDB" id="A0A251UI96"/>
<dbReference type="InterPro" id="IPR001594">
    <property type="entry name" value="Palmitoyltrfase_DHHC"/>
</dbReference>
<reference evidence="11 13" key="1">
    <citation type="journal article" date="2017" name="Nature">
        <title>The sunflower genome provides insights into oil metabolism, flowering and Asterid evolution.</title>
        <authorList>
            <person name="Badouin H."/>
            <person name="Gouzy J."/>
            <person name="Grassa C.J."/>
            <person name="Murat F."/>
            <person name="Staton S.E."/>
            <person name="Cottret L."/>
            <person name="Lelandais-Briere C."/>
            <person name="Owens G.L."/>
            <person name="Carrere S."/>
            <person name="Mayjonade B."/>
            <person name="Legrand L."/>
            <person name="Gill N."/>
            <person name="Kane N.C."/>
            <person name="Bowers J.E."/>
            <person name="Hubner S."/>
            <person name="Bellec A."/>
            <person name="Berard A."/>
            <person name="Berges H."/>
            <person name="Blanchet N."/>
            <person name="Boniface M.C."/>
            <person name="Brunel D."/>
            <person name="Catrice O."/>
            <person name="Chaidir N."/>
            <person name="Claudel C."/>
            <person name="Donnadieu C."/>
            <person name="Faraut T."/>
            <person name="Fievet G."/>
            <person name="Helmstetter N."/>
            <person name="King M."/>
            <person name="Knapp S.J."/>
            <person name="Lai Z."/>
            <person name="Le Paslier M.C."/>
            <person name="Lippi Y."/>
            <person name="Lorenzon L."/>
            <person name="Mandel J.R."/>
            <person name="Marage G."/>
            <person name="Marchand G."/>
            <person name="Marquand E."/>
            <person name="Bret-Mestries E."/>
            <person name="Morien E."/>
            <person name="Nambeesan S."/>
            <person name="Nguyen T."/>
            <person name="Pegot-Espagnet P."/>
            <person name="Pouilly N."/>
            <person name="Raftis F."/>
            <person name="Sallet E."/>
            <person name="Schiex T."/>
            <person name="Thomas J."/>
            <person name="Vandecasteele C."/>
            <person name="Vares D."/>
            <person name="Vear F."/>
            <person name="Vautrin S."/>
            <person name="Crespi M."/>
            <person name="Mangin B."/>
            <person name="Burke J.M."/>
            <person name="Salse J."/>
            <person name="Munos S."/>
            <person name="Vincourt P."/>
            <person name="Rieseberg L.H."/>
            <person name="Langlade N.B."/>
        </authorList>
    </citation>
    <scope>NUCLEOTIDE SEQUENCE [LARGE SCALE GENOMIC DNA]</scope>
    <source>
        <strain evidence="13">cv. SF193</strain>
        <tissue evidence="11">Leaves</tissue>
    </source>
</reference>
<dbReference type="Gramene" id="mRNA:HanXRQr2_Chr06g0259181">
    <property type="protein sequence ID" value="mRNA:HanXRQr2_Chr06g0259181"/>
    <property type="gene ID" value="HanXRQr2_Chr06g0259181"/>
</dbReference>
<name>A0A251UI96_HELAN</name>
<feature type="transmembrane region" description="Helical" evidence="8">
    <location>
        <begin position="69"/>
        <end position="92"/>
    </location>
</feature>
<evidence type="ECO:0000313" key="12">
    <source>
        <dbReference type="EMBL" id="OTG23055.1"/>
    </source>
</evidence>
<keyword evidence="5 8" id="KW-1133">Transmembrane helix</keyword>
<dbReference type="PANTHER" id="PTHR22883">
    <property type="entry name" value="ZINC FINGER DHHC DOMAIN CONTAINING PROTEIN"/>
    <property type="match status" value="1"/>
</dbReference>
<feature type="region of interest" description="Disordered" evidence="9">
    <location>
        <begin position="333"/>
        <end position="376"/>
    </location>
</feature>
<evidence type="ECO:0000256" key="5">
    <source>
        <dbReference type="ARBA" id="ARBA00022989"/>
    </source>
</evidence>
<feature type="domain" description="Palmitoyltransferase DHHC" evidence="10">
    <location>
        <begin position="147"/>
        <end position="268"/>
    </location>
</feature>
<feature type="transmembrane region" description="Helical" evidence="8">
    <location>
        <begin position="233"/>
        <end position="257"/>
    </location>
</feature>
<dbReference type="GO" id="GO:0019706">
    <property type="term" value="F:protein-cysteine S-palmitoyltransferase activity"/>
    <property type="evidence" value="ECO:0000318"/>
    <property type="project" value="GO_Central"/>
</dbReference>
<evidence type="ECO:0000256" key="6">
    <source>
        <dbReference type="ARBA" id="ARBA00023136"/>
    </source>
</evidence>
<evidence type="ECO:0000313" key="13">
    <source>
        <dbReference type="Proteomes" id="UP000215914"/>
    </source>
</evidence>
<feature type="transmembrane region" description="Helical" evidence="8">
    <location>
        <begin position="32"/>
        <end position="57"/>
    </location>
</feature>
<dbReference type="OrthoDB" id="4096362at2759"/>
<dbReference type="Proteomes" id="UP000215914">
    <property type="component" value="Chromosome 6"/>
</dbReference>
<dbReference type="Pfam" id="PF01529">
    <property type="entry name" value="DHHC"/>
    <property type="match status" value="1"/>
</dbReference>
<dbReference type="PROSITE" id="PS50216">
    <property type="entry name" value="DHHC"/>
    <property type="match status" value="1"/>
</dbReference>
<proteinExistence type="inferred from homology"/>
<protein>
    <recommendedName>
        <fullName evidence="8">S-acyltransferase</fullName>
        <ecNumber evidence="8">2.3.1.225</ecNumber>
    </recommendedName>
    <alternativeName>
        <fullName evidence="8">Palmitoyltransferase</fullName>
    </alternativeName>
</protein>
<dbReference type="PANTHER" id="PTHR22883:SF391">
    <property type="entry name" value="PROTEIN S-ACYLTRANSFERASE 3-RELATED"/>
    <property type="match status" value="1"/>
</dbReference>
<comment type="subcellular location">
    <subcellularLocation>
        <location evidence="1">Endomembrane system</location>
        <topology evidence="1">Multi-pass membrane protein</topology>
    </subcellularLocation>
</comment>
<dbReference type="EC" id="2.3.1.225" evidence="8"/>
<dbReference type="EMBL" id="MNCJ02000321">
    <property type="protein sequence ID" value="KAF5802410.1"/>
    <property type="molecule type" value="Genomic_DNA"/>
</dbReference>
<keyword evidence="13" id="KW-1185">Reference proteome</keyword>
<dbReference type="GO" id="GO:0006612">
    <property type="term" value="P:protein targeting to membrane"/>
    <property type="evidence" value="ECO:0000318"/>
    <property type="project" value="GO_Central"/>
</dbReference>
<gene>
    <name evidence="12" type="ORF">HannXRQ_Chr06g0178151</name>
    <name evidence="11" type="ORF">HanXRQr2_Chr06g0259181</name>
</gene>
<evidence type="ECO:0000256" key="2">
    <source>
        <dbReference type="ARBA" id="ARBA00008574"/>
    </source>
</evidence>
<comment type="domain">
    <text evidence="8">The DHHC domain is required for palmitoyltransferase activity.</text>
</comment>
<evidence type="ECO:0000313" key="11">
    <source>
        <dbReference type="EMBL" id="KAF5802410.1"/>
    </source>
</evidence>
<dbReference type="OMA" id="RSHRYGF"/>
<comment type="similarity">
    <text evidence="2 8">Belongs to the DHHC palmitoyltransferase family.</text>
</comment>
<dbReference type="EMBL" id="CM007895">
    <property type="protein sequence ID" value="OTG23055.1"/>
    <property type="molecule type" value="Genomic_DNA"/>
</dbReference>
<dbReference type="GO" id="GO:0005794">
    <property type="term" value="C:Golgi apparatus"/>
    <property type="evidence" value="ECO:0000318"/>
    <property type="project" value="GO_Central"/>
</dbReference>
<accession>A0A251UI96</accession>
<keyword evidence="6 8" id="KW-0472">Membrane</keyword>
<sequence>MNELPTTQSPRNTKRLYQVWKGRNKFYCGGRLIFGPDAGSILLSTFLIGAPAITFGIKALLEIEKDGSTFAYGVLSLEIVLTLLVLTFLFMTSARNPGIVRRNKRPPECEESFNLRSQSLDWSDGTSMSLRIPRMKEMLVNGHPIKVKYCDTCMLYRPPRASHCSVCNNCVQRFDHHCPWVGQCIGVRNYRFFILFVTSSTVLCVYVFVFSLFDIIRENGSFMDSLSKDVISVMLATYCFISVWFVGGLSVFHFYLISTNQTTYENFRYRFEKKKNPYNEGFFKNFKDALCSKMPPPIDFREWVVVEDDDVPTTGSFTQRFCASMRASKGKLNRDPSIFQQKDGTLSNNKTFNNSATDKDSQGNNVAKNTPQEQGP</sequence>
<dbReference type="InParanoid" id="A0A251UI96"/>
<dbReference type="STRING" id="4232.A0A251UI96"/>
<evidence type="ECO:0000256" key="1">
    <source>
        <dbReference type="ARBA" id="ARBA00004127"/>
    </source>
</evidence>
<reference evidence="12" key="2">
    <citation type="submission" date="2017-02" db="EMBL/GenBank/DDBJ databases">
        <title>Sunflower complete genome.</title>
        <authorList>
            <person name="Langlade N."/>
            <person name="Munos S."/>
        </authorList>
    </citation>
    <scope>NUCLEOTIDE SEQUENCE [LARGE SCALE GENOMIC DNA]</scope>
    <source>
        <tissue evidence="12">Leaves</tissue>
    </source>
</reference>
<evidence type="ECO:0000256" key="9">
    <source>
        <dbReference type="SAM" id="MobiDB-lite"/>
    </source>
</evidence>
<evidence type="ECO:0000256" key="7">
    <source>
        <dbReference type="ARBA" id="ARBA00023315"/>
    </source>
</evidence>
<dbReference type="GO" id="GO:0005783">
    <property type="term" value="C:endoplasmic reticulum"/>
    <property type="evidence" value="ECO:0000318"/>
    <property type="project" value="GO_Central"/>
</dbReference>
<evidence type="ECO:0000256" key="4">
    <source>
        <dbReference type="ARBA" id="ARBA00022692"/>
    </source>
</evidence>
<evidence type="ECO:0000259" key="10">
    <source>
        <dbReference type="Pfam" id="PF01529"/>
    </source>
</evidence>